<evidence type="ECO:0000259" key="5">
    <source>
        <dbReference type="PROSITE" id="PS00715"/>
    </source>
</evidence>
<dbReference type="Proteomes" id="UP000238081">
    <property type="component" value="Unassembled WGS sequence"/>
</dbReference>
<dbReference type="GO" id="GO:0016987">
    <property type="term" value="F:sigma factor activity"/>
    <property type="evidence" value="ECO:0007669"/>
    <property type="project" value="UniProtKB-KW"/>
</dbReference>
<dbReference type="InterPro" id="IPR007627">
    <property type="entry name" value="RNA_pol_sigma70_r2"/>
</dbReference>
<dbReference type="PANTHER" id="PTHR30603">
    <property type="entry name" value="RNA POLYMERASE SIGMA FACTOR RPO"/>
    <property type="match status" value="1"/>
</dbReference>
<sequence length="245" mass="28349">MSNEELVTLYQNGDKQVLEGLIENNEGIVRKLAYKYRNINKLLELDDLIQSGYVGLITAANKYKVKGENSSNFITFAYIIIKQEILKSVNGRGSKEIANNKFYKSCSRLNAFVGENEDTELIETIDGDDKSLENIEDKIYIEHLRGDLEKAMDEYITPKERNILKLHFGWDCKPYNTYEAIADVLGIRGNGIRASEYNAFRKIRWSPWYKSEGKKYVDEIIGPRDYTYGSVEKRFDEELKSLYAM</sequence>
<dbReference type="GO" id="GO:0003677">
    <property type="term" value="F:DNA binding"/>
    <property type="evidence" value="ECO:0007669"/>
    <property type="project" value="UniProtKB-KW"/>
</dbReference>
<accession>A0A2S7FCY0</accession>
<evidence type="ECO:0000256" key="3">
    <source>
        <dbReference type="ARBA" id="ARBA00023125"/>
    </source>
</evidence>
<reference evidence="6 7" key="1">
    <citation type="submission" date="2016-01" db="EMBL/GenBank/DDBJ databases">
        <title>Characterization of the Clostridium difficile lineages that are prevalent in Hong Kong and China.</title>
        <authorList>
            <person name="Kwok J.S.-L."/>
            <person name="Lam W.-Y."/>
            <person name="Ip M."/>
            <person name="Chan T.-F."/>
            <person name="Hawkey P.M."/>
            <person name="Tsui S.K.-W."/>
        </authorList>
    </citation>
    <scope>NUCLEOTIDE SEQUENCE [LARGE SCALE GENOMIC DNA]</scope>
    <source>
        <strain evidence="6 7">300064</strain>
    </source>
</reference>
<dbReference type="PRINTS" id="PR00046">
    <property type="entry name" value="SIGMA70FCT"/>
</dbReference>
<dbReference type="PROSITE" id="PS00715">
    <property type="entry name" value="SIGMA70_1"/>
    <property type="match status" value="1"/>
</dbReference>
<keyword evidence="2" id="KW-0731">Sigma factor</keyword>
<organism evidence="6 7">
    <name type="scientific">Clostridium butyricum</name>
    <dbReference type="NCBI Taxonomy" id="1492"/>
    <lineage>
        <taxon>Bacteria</taxon>
        <taxon>Bacillati</taxon>
        <taxon>Bacillota</taxon>
        <taxon>Clostridia</taxon>
        <taxon>Eubacteriales</taxon>
        <taxon>Clostridiaceae</taxon>
        <taxon>Clostridium</taxon>
    </lineage>
</organism>
<keyword evidence="4" id="KW-0804">Transcription</keyword>
<feature type="domain" description="RNA polymerase sigma-70" evidence="5">
    <location>
        <begin position="47"/>
        <end position="60"/>
    </location>
</feature>
<evidence type="ECO:0000256" key="1">
    <source>
        <dbReference type="ARBA" id="ARBA00023015"/>
    </source>
</evidence>
<gene>
    <name evidence="6" type="ORF">AWN73_10795</name>
</gene>
<dbReference type="Gene3D" id="1.20.120.1810">
    <property type="match status" value="1"/>
</dbReference>
<evidence type="ECO:0000313" key="7">
    <source>
        <dbReference type="Proteomes" id="UP000238081"/>
    </source>
</evidence>
<dbReference type="SUPFAM" id="SSF88659">
    <property type="entry name" value="Sigma3 and sigma4 domains of RNA polymerase sigma factors"/>
    <property type="match status" value="1"/>
</dbReference>
<dbReference type="NCBIfam" id="TIGR02937">
    <property type="entry name" value="sigma70-ECF"/>
    <property type="match status" value="1"/>
</dbReference>
<dbReference type="EMBL" id="LRDH01000095">
    <property type="protein sequence ID" value="PPV16030.1"/>
    <property type="molecule type" value="Genomic_DNA"/>
</dbReference>
<dbReference type="SUPFAM" id="SSF88946">
    <property type="entry name" value="Sigma2 domain of RNA polymerase sigma factors"/>
    <property type="match status" value="1"/>
</dbReference>
<comment type="caution">
    <text evidence="6">The sequence shown here is derived from an EMBL/GenBank/DDBJ whole genome shotgun (WGS) entry which is preliminary data.</text>
</comment>
<dbReference type="PANTHER" id="PTHR30603:SF47">
    <property type="entry name" value="RNA POLYMERASE SIGMA FACTOR SIGD, CHLOROPLASTIC"/>
    <property type="match status" value="1"/>
</dbReference>
<evidence type="ECO:0000256" key="4">
    <source>
        <dbReference type="ARBA" id="ARBA00023163"/>
    </source>
</evidence>
<dbReference type="InterPro" id="IPR013325">
    <property type="entry name" value="RNA_pol_sigma_r2"/>
</dbReference>
<proteinExistence type="predicted"/>
<dbReference type="Pfam" id="PF04542">
    <property type="entry name" value="Sigma70_r2"/>
    <property type="match status" value="1"/>
</dbReference>
<dbReference type="InterPro" id="IPR013324">
    <property type="entry name" value="RNA_pol_sigma_r3/r4-like"/>
</dbReference>
<dbReference type="InterPro" id="IPR036388">
    <property type="entry name" value="WH-like_DNA-bd_sf"/>
</dbReference>
<protein>
    <recommendedName>
        <fullName evidence="5">RNA polymerase sigma-70 domain-containing protein</fullName>
    </recommendedName>
</protein>
<dbReference type="InterPro" id="IPR050239">
    <property type="entry name" value="Sigma-70_RNA_pol_init_factors"/>
</dbReference>
<dbReference type="GO" id="GO:0006352">
    <property type="term" value="P:DNA-templated transcription initiation"/>
    <property type="evidence" value="ECO:0007669"/>
    <property type="project" value="InterPro"/>
</dbReference>
<dbReference type="InterPro" id="IPR000943">
    <property type="entry name" value="RNA_pol_sigma70"/>
</dbReference>
<evidence type="ECO:0000256" key="2">
    <source>
        <dbReference type="ARBA" id="ARBA00023082"/>
    </source>
</evidence>
<evidence type="ECO:0000313" key="6">
    <source>
        <dbReference type="EMBL" id="PPV16030.1"/>
    </source>
</evidence>
<dbReference type="AlphaFoldDB" id="A0A2S7FCY0"/>
<dbReference type="RefSeq" id="WP_043664818.1">
    <property type="nucleotide sequence ID" value="NZ_JBAMGI010000019.1"/>
</dbReference>
<name>A0A2S7FCY0_CLOBU</name>
<dbReference type="Gene3D" id="1.10.10.10">
    <property type="entry name" value="Winged helix-like DNA-binding domain superfamily/Winged helix DNA-binding domain"/>
    <property type="match status" value="1"/>
</dbReference>
<keyword evidence="1" id="KW-0805">Transcription regulation</keyword>
<keyword evidence="3" id="KW-0238">DNA-binding</keyword>
<dbReference type="InterPro" id="IPR014284">
    <property type="entry name" value="RNA_pol_sigma-70_dom"/>
</dbReference>